<proteinExistence type="inferred from homology"/>
<name>A0A443SMH3_9ACAR</name>
<dbReference type="AlphaFoldDB" id="A0A443SMH3"/>
<organism evidence="4 5">
    <name type="scientific">Leptotrombidium deliense</name>
    <dbReference type="NCBI Taxonomy" id="299467"/>
    <lineage>
        <taxon>Eukaryota</taxon>
        <taxon>Metazoa</taxon>
        <taxon>Ecdysozoa</taxon>
        <taxon>Arthropoda</taxon>
        <taxon>Chelicerata</taxon>
        <taxon>Arachnida</taxon>
        <taxon>Acari</taxon>
        <taxon>Acariformes</taxon>
        <taxon>Trombidiformes</taxon>
        <taxon>Prostigmata</taxon>
        <taxon>Anystina</taxon>
        <taxon>Parasitengona</taxon>
        <taxon>Trombiculoidea</taxon>
        <taxon>Trombiculidae</taxon>
        <taxon>Leptotrombidium</taxon>
    </lineage>
</organism>
<dbReference type="OrthoDB" id="6504695at2759"/>
<dbReference type="Proteomes" id="UP000288716">
    <property type="component" value="Unassembled WGS sequence"/>
</dbReference>
<dbReference type="EMBL" id="NCKV01001256">
    <property type="protein sequence ID" value="RWS28709.1"/>
    <property type="molecule type" value="Genomic_DNA"/>
</dbReference>
<dbReference type="Gene3D" id="2.20.28.120">
    <property type="entry name" value="Ribosomal protein L33"/>
    <property type="match status" value="1"/>
</dbReference>
<dbReference type="STRING" id="299467.A0A443SMH3"/>
<evidence type="ECO:0000256" key="3">
    <source>
        <dbReference type="ARBA" id="ARBA00023274"/>
    </source>
</evidence>
<keyword evidence="5" id="KW-1185">Reference proteome</keyword>
<keyword evidence="2" id="KW-0689">Ribosomal protein</keyword>
<keyword evidence="3" id="KW-0687">Ribonucleoprotein</keyword>
<sequence length="36" mass="4479">MARPRVHDKVEVYRWDPYIQMMSVYKEVKKLCSTKY</sequence>
<evidence type="ECO:0000256" key="1">
    <source>
        <dbReference type="ARBA" id="ARBA00007596"/>
    </source>
</evidence>
<gene>
    <name evidence="4" type="ORF">B4U80_06862</name>
</gene>
<accession>A0A443SMH3</accession>
<dbReference type="InterPro" id="IPR038584">
    <property type="entry name" value="Ribosomal_bL33_sf"/>
</dbReference>
<reference evidence="4 5" key="1">
    <citation type="journal article" date="2018" name="Gigascience">
        <title>Genomes of trombidid mites reveal novel predicted allergens and laterally-transferred genes associated with secondary metabolism.</title>
        <authorList>
            <person name="Dong X."/>
            <person name="Chaisiri K."/>
            <person name="Xia D."/>
            <person name="Armstrong S.D."/>
            <person name="Fang Y."/>
            <person name="Donnelly M.J."/>
            <person name="Kadowaki T."/>
            <person name="McGarry J.W."/>
            <person name="Darby A.C."/>
            <person name="Makepeace B.L."/>
        </authorList>
    </citation>
    <scope>NUCLEOTIDE SEQUENCE [LARGE SCALE GENOMIC DNA]</scope>
    <source>
        <strain evidence="4">UoL-UT</strain>
    </source>
</reference>
<dbReference type="GO" id="GO:0005840">
    <property type="term" value="C:ribosome"/>
    <property type="evidence" value="ECO:0007669"/>
    <property type="project" value="UniProtKB-KW"/>
</dbReference>
<evidence type="ECO:0000313" key="5">
    <source>
        <dbReference type="Proteomes" id="UP000288716"/>
    </source>
</evidence>
<dbReference type="VEuPathDB" id="VectorBase:LDEU003337"/>
<comment type="caution">
    <text evidence="4">The sequence shown here is derived from an EMBL/GenBank/DDBJ whole genome shotgun (WGS) entry which is preliminary data.</text>
</comment>
<evidence type="ECO:0000256" key="2">
    <source>
        <dbReference type="ARBA" id="ARBA00022980"/>
    </source>
</evidence>
<comment type="similarity">
    <text evidence="1">Belongs to the bacterial ribosomal protein bL33 family.</text>
</comment>
<evidence type="ECO:0000313" key="4">
    <source>
        <dbReference type="EMBL" id="RWS28709.1"/>
    </source>
</evidence>
<protein>
    <submittedName>
        <fullName evidence="4">Uncharacterized protein</fullName>
    </submittedName>
</protein>
<dbReference type="GO" id="GO:1990904">
    <property type="term" value="C:ribonucleoprotein complex"/>
    <property type="evidence" value="ECO:0007669"/>
    <property type="project" value="UniProtKB-KW"/>
</dbReference>